<name>A0AA86NTE1_9EUKA</name>
<reference evidence="1" key="1">
    <citation type="submission" date="2023-06" db="EMBL/GenBank/DDBJ databases">
        <authorList>
            <person name="Kurt Z."/>
        </authorList>
    </citation>
    <scope>NUCLEOTIDE SEQUENCE</scope>
</reference>
<dbReference type="EMBL" id="CAXDID020000082">
    <property type="protein sequence ID" value="CAL6018957.1"/>
    <property type="molecule type" value="Genomic_DNA"/>
</dbReference>
<gene>
    <name evidence="1" type="ORF">HINF_LOCUS13857</name>
    <name evidence="2" type="ORF">HINF_LOCUS26714</name>
</gene>
<evidence type="ECO:0000313" key="1">
    <source>
        <dbReference type="EMBL" id="CAI9926212.1"/>
    </source>
</evidence>
<evidence type="ECO:0000313" key="2">
    <source>
        <dbReference type="EMBL" id="CAL6018957.1"/>
    </source>
</evidence>
<organism evidence="1">
    <name type="scientific">Hexamita inflata</name>
    <dbReference type="NCBI Taxonomy" id="28002"/>
    <lineage>
        <taxon>Eukaryota</taxon>
        <taxon>Metamonada</taxon>
        <taxon>Diplomonadida</taxon>
        <taxon>Hexamitidae</taxon>
        <taxon>Hexamitinae</taxon>
        <taxon>Hexamita</taxon>
    </lineage>
</organism>
<dbReference type="Proteomes" id="UP001642409">
    <property type="component" value="Unassembled WGS sequence"/>
</dbReference>
<sequence length="489" mass="56850">MTQNSILESVQEYICGDNNNGLSTDDYLGYIHEQNEDDVIACFHVLLSKQSLPSLVESKSALTLALLVSKVVQGNIIKISNNDVKLLIFTLKIIVANSAKDTSLLEDISRLLEILKQMNPIDLIEELYQNQPTPLAIITNMEQFLNLMTNYFSGTPFDNLDQILRLNQSFCNFNQINEYSIDDIQKIFNFNFCDAKNFKYYLQFYQNISSQSQAFIKRAYLKINALDTPSIIREINNIFPINLQLQKKLSQLTCHELNNLEQSDLTIKGLTSEESIYFCQIRLQYNNLYQKVLSVYENASNQYYQYIGWETHWEAVIDFVRSHLLHESKKQYDILYILGSSQSGKSSIIAISAAFILPFICMTHQQLNKKQFCQNVTKIVHIDFKPYSEFSLINKIKQIYYIFSKQIEYNELLTSEVKLSNEIEAVVNSIYNMFSNTKCYYAIIWDNCQVLNNNLTSSQKIFVSNFFKNLISSPCYSYGRWNCFFLFTM</sequence>
<dbReference type="EMBL" id="CATOUU010000367">
    <property type="protein sequence ID" value="CAI9926212.1"/>
    <property type="molecule type" value="Genomic_DNA"/>
</dbReference>
<accession>A0AA86NTE1</accession>
<evidence type="ECO:0000313" key="3">
    <source>
        <dbReference type="Proteomes" id="UP001642409"/>
    </source>
</evidence>
<dbReference type="AlphaFoldDB" id="A0AA86NTE1"/>
<comment type="caution">
    <text evidence="1">The sequence shown here is derived from an EMBL/GenBank/DDBJ whole genome shotgun (WGS) entry which is preliminary data.</text>
</comment>
<protein>
    <submittedName>
        <fullName evidence="2">Hypothetical_protein</fullName>
    </submittedName>
</protein>
<proteinExistence type="predicted"/>
<keyword evidence="3" id="KW-1185">Reference proteome</keyword>
<reference evidence="2 3" key="2">
    <citation type="submission" date="2024-07" db="EMBL/GenBank/DDBJ databases">
        <authorList>
            <person name="Akdeniz Z."/>
        </authorList>
    </citation>
    <scope>NUCLEOTIDE SEQUENCE [LARGE SCALE GENOMIC DNA]</scope>
</reference>